<dbReference type="Proteomes" id="UP000191980">
    <property type="component" value="Unassembled WGS sequence"/>
</dbReference>
<keyword evidence="3" id="KW-1185">Reference proteome</keyword>
<dbReference type="EMBL" id="LPUF01000001">
    <property type="protein sequence ID" value="OQK16738.1"/>
    <property type="molecule type" value="Genomic_DNA"/>
</dbReference>
<proteinExistence type="predicted"/>
<evidence type="ECO:0000313" key="2">
    <source>
        <dbReference type="EMBL" id="OQK16738.1"/>
    </source>
</evidence>
<accession>A0A1V8M5G1</accession>
<organism evidence="2 3">
    <name type="scientific">Methyloprofundus sedimenti</name>
    <dbReference type="NCBI Taxonomy" id="1420851"/>
    <lineage>
        <taxon>Bacteria</taxon>
        <taxon>Pseudomonadati</taxon>
        <taxon>Pseudomonadota</taxon>
        <taxon>Gammaproteobacteria</taxon>
        <taxon>Methylococcales</taxon>
        <taxon>Methylococcaceae</taxon>
        <taxon>Methyloprofundus</taxon>
    </lineage>
</organism>
<evidence type="ECO:0008006" key="4">
    <source>
        <dbReference type="Google" id="ProtNLM"/>
    </source>
</evidence>
<dbReference type="STRING" id="1420851.AU255_02185"/>
<gene>
    <name evidence="2" type="ORF">AU255_02185</name>
</gene>
<evidence type="ECO:0000313" key="3">
    <source>
        <dbReference type="Proteomes" id="UP000191980"/>
    </source>
</evidence>
<reference evidence="2 3" key="1">
    <citation type="submission" date="2015-12" db="EMBL/GenBank/DDBJ databases">
        <authorList>
            <person name="Shamseldin A."/>
            <person name="Moawad H."/>
            <person name="Abd El-Rahim W.M."/>
            <person name="Sadowsky M.J."/>
        </authorList>
    </citation>
    <scope>NUCLEOTIDE SEQUENCE [LARGE SCALE GENOMIC DNA]</scope>
    <source>
        <strain evidence="2 3">WF1</strain>
    </source>
</reference>
<feature type="compositionally biased region" description="Polar residues" evidence="1">
    <location>
        <begin position="92"/>
        <end position="113"/>
    </location>
</feature>
<name>A0A1V8M5G1_9GAMM</name>
<sequence length="689" mass="73323">MISDSQGFLVGEVVADIKRADQFLQKIKTDLSLIKDALINGSYAGVKVTKSQSIKSSRIITPNARSSQMQRTRAASEPSRARDANGRFRSSGALQNSLGSRDNKGRFTSNNTQKNERKSFINGLADKLGSTISTANGMDSIDPSVKAFNEVAQPLSRSFQVSYGQKSEHRKLAWFEKIFKSINLFRKQEGESSKATTKTLEDIEENTLNRSGGGSSLPGKSLLGFAPKLLKKIPLLGALLTGVGSIFGISNTEDSDLSRREKDRKNGSSLGGATGTVGGMLAGAKLGAMAGSFAGPVGAVIGSVVGGATGMFFGDQAGQIIGESIGGWVNSLRDYDIPGKIVGTWDAVSKEFLGIWESIKTETLRWFFDRKEAANNFIKEKTGVDVKKDLAEASNKLKDAGNWIKENTTMGKSYTSIKKKFNPVQAGIDFKGGHINGLTDAQSRALAADTQRTESGGDPREENDYGYIGKYQFSADALADAGFVSLKNLKEAKKKSGKNWFKGGQADFLNNDINWARKGGKEAFLSDSVLQDKAFAKYTNRNIATGMRFGAIKKGDSAGKIAAYAKAAHLKGAGGANKLFIDGIDGTDANGTKASKYAADGAMAISGLAEKVSAAMQKTGTNSIKSPSVPVINSAGKINDAPEIVSQINSSCNKQINVVIDKGDVGQDVEDRDIAHISTGGIAHCSRNF</sequence>
<protein>
    <recommendedName>
        <fullName evidence="4">Phage tail lysozyme domain-containing protein</fullName>
    </recommendedName>
</protein>
<dbReference type="AlphaFoldDB" id="A0A1V8M5G1"/>
<feature type="region of interest" description="Disordered" evidence="1">
    <location>
        <begin position="54"/>
        <end position="119"/>
    </location>
</feature>
<evidence type="ECO:0000256" key="1">
    <source>
        <dbReference type="SAM" id="MobiDB-lite"/>
    </source>
</evidence>
<feature type="compositionally biased region" description="Polar residues" evidence="1">
    <location>
        <begin position="54"/>
        <end position="73"/>
    </location>
</feature>
<comment type="caution">
    <text evidence="2">The sequence shown here is derived from an EMBL/GenBank/DDBJ whole genome shotgun (WGS) entry which is preliminary data.</text>
</comment>